<comment type="caution">
    <text evidence="1">The sequence shown here is derived from an EMBL/GenBank/DDBJ whole genome shotgun (WGS) entry which is preliminary data.</text>
</comment>
<name>A0A0H1B454_9EURO</name>
<keyword evidence="2" id="KW-1185">Reference proteome</keyword>
<dbReference type="AlphaFoldDB" id="A0A0H1B454"/>
<sequence>RFETRINRSSQGLGFSPPTSACAFARIHPLNHQSSLVPPQHLGFICSATFCDFRGCPTG</sequence>
<proteinExistence type="predicted"/>
<organism evidence="1 2">
    <name type="scientific">Blastomyces silverae</name>
    <dbReference type="NCBI Taxonomy" id="2060906"/>
    <lineage>
        <taxon>Eukaryota</taxon>
        <taxon>Fungi</taxon>
        <taxon>Dikarya</taxon>
        <taxon>Ascomycota</taxon>
        <taxon>Pezizomycotina</taxon>
        <taxon>Eurotiomycetes</taxon>
        <taxon>Eurotiomycetidae</taxon>
        <taxon>Onygenales</taxon>
        <taxon>Ajellomycetaceae</taxon>
        <taxon>Blastomyces</taxon>
    </lineage>
</organism>
<accession>A0A0H1B454</accession>
<dbReference type="EMBL" id="LDEV01003463">
    <property type="protein sequence ID" value="KLJ05818.1"/>
    <property type="molecule type" value="Genomic_DNA"/>
</dbReference>
<evidence type="ECO:0000313" key="2">
    <source>
        <dbReference type="Proteomes" id="UP000053573"/>
    </source>
</evidence>
<protein>
    <submittedName>
        <fullName evidence="1">Uncharacterized protein</fullName>
    </submittedName>
</protein>
<reference evidence="2" key="1">
    <citation type="journal article" date="2015" name="PLoS Genet.">
        <title>The dynamic genome and transcriptome of the human fungal pathogen Blastomyces and close relative Emmonsia.</title>
        <authorList>
            <person name="Munoz J.F."/>
            <person name="Gauthier G.M."/>
            <person name="Desjardins C.A."/>
            <person name="Gallo J.E."/>
            <person name="Holder J."/>
            <person name="Sullivan T.D."/>
            <person name="Marty A.J."/>
            <person name="Carmen J.C."/>
            <person name="Chen Z."/>
            <person name="Ding L."/>
            <person name="Gujja S."/>
            <person name="Magrini V."/>
            <person name="Misas E."/>
            <person name="Mitreva M."/>
            <person name="Priest M."/>
            <person name="Saif S."/>
            <person name="Whiston E.A."/>
            <person name="Young S."/>
            <person name="Zeng Q."/>
            <person name="Goldman W.E."/>
            <person name="Mardis E.R."/>
            <person name="Taylor J.W."/>
            <person name="McEwen J.G."/>
            <person name="Clay O.K."/>
            <person name="Klein B.S."/>
            <person name="Cuomo C.A."/>
        </authorList>
    </citation>
    <scope>NUCLEOTIDE SEQUENCE [LARGE SCALE GENOMIC DNA]</scope>
    <source>
        <strain evidence="2">UAMH 139</strain>
    </source>
</reference>
<dbReference type="Proteomes" id="UP000053573">
    <property type="component" value="Unassembled WGS sequence"/>
</dbReference>
<gene>
    <name evidence="1" type="ORF">EMPG_09318</name>
</gene>
<feature type="non-terminal residue" evidence="1">
    <location>
        <position position="1"/>
    </location>
</feature>
<evidence type="ECO:0000313" key="1">
    <source>
        <dbReference type="EMBL" id="KLJ05818.1"/>
    </source>
</evidence>